<dbReference type="EMBL" id="KN847500">
    <property type="protein sequence ID" value="KIW10275.1"/>
    <property type="molecule type" value="Genomic_DNA"/>
</dbReference>
<dbReference type="AlphaFoldDB" id="A0A0D2AUT7"/>
<dbReference type="OrthoDB" id="5407653at2759"/>
<feature type="region of interest" description="Disordered" evidence="1">
    <location>
        <begin position="443"/>
        <end position="475"/>
    </location>
</feature>
<proteinExistence type="predicted"/>
<sequence>MFGGNVWGAIAPASEALLDKERSPPPKPTPLEFPGYVPPRSDNPLDRSHLRSLCKDLASVRRPWDVKDSQLAQFNIQLDQNVSLSDMVPDGKFKSRPFLYDSELESMLKELEVENEDAYREIIRLPPLSGRQKPRLAYSRGFFTSLEDMCRYWDDSKDEYYEVEAADQESPNAETFKTPLAAKETDTPNAEKPKTKAPSEGNKAATAGTSSETALAESNTLPNIDVVGIPHRPKMKQVYRGLRIGNGQQMSPGTRVAAVRNLLKMAIHKFQCRDYDINPREKFRIRNINLPSTFLHFCVAKMPSDPKLARARIVEGPLMGVHSRIEVRFRPRDGSTDPANDSVGEKYDLFREVSGLLMLAKQRAREGQTQSKEPNQDHWWATRHRWGGGPTRWGQLACEVFEDDDPSWSPEERLLQLDKRTKVEEERKRTDVLATATDLNNLKPEDLISANASSENERPKKKKKGDDDSKDKAEYKDGRRLMFTAPIRRKWYQEWTRVRPNSPTWDEKFIYRRIGMADPEQGWDDVYMLSAANHHVCMVKLSVHENYLQWLETGETKRQASKSERQDQVLYMTRSRWFDLLDIEQRKELLTGIWRVLSWLNRDEVPEAELEKMIALRRQQQHHQQREEEEPQAFGNDGDHPMEA</sequence>
<dbReference type="VEuPathDB" id="FungiDB:PV08_11237"/>
<protein>
    <submittedName>
        <fullName evidence="2">Uncharacterized protein</fullName>
    </submittedName>
</protein>
<accession>A0A0D2AUT7</accession>
<evidence type="ECO:0000256" key="1">
    <source>
        <dbReference type="SAM" id="MobiDB-lite"/>
    </source>
</evidence>
<evidence type="ECO:0000313" key="3">
    <source>
        <dbReference type="Proteomes" id="UP000053328"/>
    </source>
</evidence>
<feature type="region of interest" description="Disordered" evidence="1">
    <location>
        <begin position="164"/>
        <end position="215"/>
    </location>
</feature>
<dbReference type="STRING" id="91928.A0A0D2AUT7"/>
<dbReference type="RefSeq" id="XP_016230491.1">
    <property type="nucleotide sequence ID" value="XM_016385547.1"/>
</dbReference>
<gene>
    <name evidence="2" type="ORF">PV08_11237</name>
</gene>
<reference evidence="2 3" key="1">
    <citation type="submission" date="2015-01" db="EMBL/GenBank/DDBJ databases">
        <title>The Genome Sequence of Exophiala spinifera CBS89968.</title>
        <authorList>
            <consortium name="The Broad Institute Genomics Platform"/>
            <person name="Cuomo C."/>
            <person name="de Hoog S."/>
            <person name="Gorbushina A."/>
            <person name="Stielow B."/>
            <person name="Teixiera M."/>
            <person name="Abouelleil A."/>
            <person name="Chapman S.B."/>
            <person name="Priest M."/>
            <person name="Young S.K."/>
            <person name="Wortman J."/>
            <person name="Nusbaum C."/>
            <person name="Birren B."/>
        </authorList>
    </citation>
    <scope>NUCLEOTIDE SEQUENCE [LARGE SCALE GENOMIC DNA]</scope>
    <source>
        <strain evidence="2 3">CBS 89968</strain>
    </source>
</reference>
<feature type="compositionally biased region" description="Basic and acidic residues" evidence="1">
    <location>
        <begin position="464"/>
        <end position="475"/>
    </location>
</feature>
<dbReference type="GeneID" id="27338320"/>
<feature type="region of interest" description="Disordered" evidence="1">
    <location>
        <begin position="15"/>
        <end position="45"/>
    </location>
</feature>
<feature type="compositionally biased region" description="Basic and acidic residues" evidence="1">
    <location>
        <begin position="183"/>
        <end position="194"/>
    </location>
</feature>
<evidence type="ECO:0000313" key="2">
    <source>
        <dbReference type="EMBL" id="KIW10275.1"/>
    </source>
</evidence>
<dbReference type="HOGENOM" id="CLU_014758_0_0_1"/>
<name>A0A0D2AUT7_9EURO</name>
<keyword evidence="3" id="KW-1185">Reference proteome</keyword>
<feature type="region of interest" description="Disordered" evidence="1">
    <location>
        <begin position="616"/>
        <end position="644"/>
    </location>
</feature>
<dbReference type="Proteomes" id="UP000053328">
    <property type="component" value="Unassembled WGS sequence"/>
</dbReference>
<organism evidence="2 3">
    <name type="scientific">Exophiala spinifera</name>
    <dbReference type="NCBI Taxonomy" id="91928"/>
    <lineage>
        <taxon>Eukaryota</taxon>
        <taxon>Fungi</taxon>
        <taxon>Dikarya</taxon>
        <taxon>Ascomycota</taxon>
        <taxon>Pezizomycotina</taxon>
        <taxon>Eurotiomycetes</taxon>
        <taxon>Chaetothyriomycetidae</taxon>
        <taxon>Chaetothyriales</taxon>
        <taxon>Herpotrichiellaceae</taxon>
        <taxon>Exophiala</taxon>
    </lineage>
</organism>